<protein>
    <submittedName>
        <fullName evidence="2">CO/xanthine dehydrogenase FAD-binding subunit</fullName>
    </submittedName>
</protein>
<evidence type="ECO:0000313" key="2">
    <source>
        <dbReference type="EMBL" id="TCN43754.1"/>
    </source>
</evidence>
<dbReference type="GO" id="GO:0016491">
    <property type="term" value="F:oxidoreductase activity"/>
    <property type="evidence" value="ECO:0007669"/>
    <property type="project" value="InterPro"/>
</dbReference>
<dbReference type="InterPro" id="IPR016169">
    <property type="entry name" value="FAD-bd_PCMH_sub2"/>
</dbReference>
<dbReference type="Gene3D" id="3.30.465.10">
    <property type="match status" value="1"/>
</dbReference>
<comment type="caution">
    <text evidence="2">The sequence shown here is derived from an EMBL/GenBank/DDBJ whole genome shotgun (WGS) entry which is preliminary data.</text>
</comment>
<accession>A0A4R2CVP0</accession>
<dbReference type="InterPro" id="IPR051312">
    <property type="entry name" value="Diverse_Substr_Oxidored"/>
</dbReference>
<dbReference type="Proteomes" id="UP000295351">
    <property type="component" value="Unassembled WGS sequence"/>
</dbReference>
<evidence type="ECO:0000259" key="1">
    <source>
        <dbReference type="PROSITE" id="PS51387"/>
    </source>
</evidence>
<dbReference type="GO" id="GO:0071949">
    <property type="term" value="F:FAD binding"/>
    <property type="evidence" value="ECO:0007669"/>
    <property type="project" value="InterPro"/>
</dbReference>
<proteinExistence type="predicted"/>
<keyword evidence="3" id="KW-1185">Reference proteome</keyword>
<dbReference type="AlphaFoldDB" id="A0A4R2CVP0"/>
<dbReference type="InterPro" id="IPR002346">
    <property type="entry name" value="Mopterin_DH_FAD-bd"/>
</dbReference>
<dbReference type="PANTHER" id="PTHR42659">
    <property type="entry name" value="XANTHINE DEHYDROGENASE SUBUNIT C-RELATED"/>
    <property type="match status" value="1"/>
</dbReference>
<reference evidence="2 3" key="1">
    <citation type="submission" date="2019-03" db="EMBL/GenBank/DDBJ databases">
        <title>Genomic Encyclopedia of Type Strains, Phase IV (KMG-IV): sequencing the most valuable type-strain genomes for metagenomic binning, comparative biology and taxonomic classification.</title>
        <authorList>
            <person name="Goeker M."/>
        </authorList>
    </citation>
    <scope>NUCLEOTIDE SEQUENCE [LARGE SCALE GENOMIC DNA]</scope>
    <source>
        <strain evidence="2 3">DSM 18401</strain>
    </source>
</reference>
<sequence>MDINTITAVRRPRERAELWPFCEGDAWLGGGTWLFSEPQPKLSRLVDLSDLGWQPLVASDAGLSIAATCKVATLDAFEPPVAWPAARLIGTCCRSFLASFKIWNMATVGGNLCMSLPAGPMISLTAALDGVCTIWSPDGSERRVPVVDFVKGPLSNDLRPGEILRSISLPWQALARRTAFRRASLTPLGRSGVLLIGTLASRGEFVLTVTASTRRPVRLAFAALPGERELVRRLEAEIPEALYYDDIHGLPDWRRHMTHVFAEEIRLELGGRP</sequence>
<dbReference type="EMBL" id="SLVX01000009">
    <property type="protein sequence ID" value="TCN43754.1"/>
    <property type="molecule type" value="Genomic_DNA"/>
</dbReference>
<feature type="domain" description="FAD-binding PCMH-type" evidence="1">
    <location>
        <begin position="1"/>
        <end position="174"/>
    </location>
</feature>
<dbReference type="InterPro" id="IPR016166">
    <property type="entry name" value="FAD-bd_PCMH"/>
</dbReference>
<dbReference type="Pfam" id="PF00941">
    <property type="entry name" value="FAD_binding_5"/>
    <property type="match status" value="1"/>
</dbReference>
<dbReference type="PANTHER" id="PTHR42659:SF9">
    <property type="entry name" value="XANTHINE DEHYDROGENASE FAD-BINDING SUBUNIT XDHB-RELATED"/>
    <property type="match status" value="1"/>
</dbReference>
<dbReference type="InterPro" id="IPR036318">
    <property type="entry name" value="FAD-bd_PCMH-like_sf"/>
</dbReference>
<dbReference type="RefSeq" id="WP_133034959.1">
    <property type="nucleotide sequence ID" value="NZ_BAABEI010000004.1"/>
</dbReference>
<evidence type="ECO:0000313" key="3">
    <source>
        <dbReference type="Proteomes" id="UP000295351"/>
    </source>
</evidence>
<gene>
    <name evidence="2" type="ORF">EV665_109139</name>
</gene>
<name>A0A4R2CVP0_SHIGR</name>
<dbReference type="PROSITE" id="PS51387">
    <property type="entry name" value="FAD_PCMH"/>
    <property type="match status" value="1"/>
</dbReference>
<dbReference type="SUPFAM" id="SSF56176">
    <property type="entry name" value="FAD-binding/transporter-associated domain-like"/>
    <property type="match status" value="1"/>
</dbReference>
<organism evidence="2 3">
    <name type="scientific">Shinella granuli</name>
    <dbReference type="NCBI Taxonomy" id="323621"/>
    <lineage>
        <taxon>Bacteria</taxon>
        <taxon>Pseudomonadati</taxon>
        <taxon>Pseudomonadota</taxon>
        <taxon>Alphaproteobacteria</taxon>
        <taxon>Hyphomicrobiales</taxon>
        <taxon>Rhizobiaceae</taxon>
        <taxon>Shinella</taxon>
    </lineage>
</organism>